<dbReference type="Proteomes" id="UP001304071">
    <property type="component" value="Chromosome 1"/>
</dbReference>
<keyword evidence="2" id="KW-0732">Signal</keyword>
<dbReference type="PROSITE" id="PS51257">
    <property type="entry name" value="PROKAR_LIPOPROTEIN"/>
    <property type="match status" value="1"/>
</dbReference>
<reference evidence="3 4" key="1">
    <citation type="submission" date="2023-11" db="EMBL/GenBank/DDBJ databases">
        <title>Plant-associative lifestyle of Vibrio porteresiae and its evolutionary dynamics.</title>
        <authorList>
            <person name="Rameshkumar N."/>
            <person name="Kirti K."/>
        </authorList>
    </citation>
    <scope>NUCLEOTIDE SEQUENCE [LARGE SCALE GENOMIC DNA]</scope>
    <source>
        <strain evidence="3 4">MSSRF30</strain>
    </source>
</reference>
<feature type="coiled-coil region" evidence="1">
    <location>
        <begin position="28"/>
        <end position="76"/>
    </location>
</feature>
<feature type="coiled-coil region" evidence="1">
    <location>
        <begin position="106"/>
        <end position="147"/>
    </location>
</feature>
<name>A0ABZ0QH44_9VIBR</name>
<feature type="signal peptide" evidence="2">
    <location>
        <begin position="1"/>
        <end position="22"/>
    </location>
</feature>
<gene>
    <name evidence="3" type="ORF">R8Z52_08035</name>
</gene>
<dbReference type="RefSeq" id="WP_261895588.1">
    <property type="nucleotide sequence ID" value="NZ_AP024895.1"/>
</dbReference>
<sequence length="589" mass="67994">MKFGKVYLGALCSFGFVFGCYAASASNLDALEKAMEKSSIAYQILTNKFEKKQIELKNAEQSADFALNKYAQSREKLQELLKIDDKNPGSINGPLAAGRKERDDNYAVLKESKNALSDNKEQLSRLSIELEAANQDYENSVKQYIEKANQVIDSKLSEKIKNYEEVREVTVEGTHNCGDDETRRQCREKAQQDAERRAIEQGSSIFINSVTEMKNFKIQKDVIERKVNASIVSSTELKSWHSYSGQGENETETYFYKMKANVKPNFPSEIRKDLRYAIQLQLAGKYSQLLDSDKKDKEQKIVAQKNHEKEKLLATKPKENHFAIEWKGDGKSYWLYVDGKDISSNGGTISELIGHDLFVNQLSTGKYYLLEDYTYRIDDKLRPAKNINFLWRGKSGAFWKGESDLYWLYVDGKLISGDSSVTSEFLDNDLLVHDLKSEDYYLLKDFKHNLDEKMRPAKLVKNLWRSNGESYWVYVNGKLISGDVTNKLLGNDLFVHDGKTDKYYLLEDYKHKSDNKIRPAKLISNVWRSDGQSYWLYVDGKQVSGDVTSEWRNDDLVVHDVNTDSYYLFKDYKHKGDNQFYPAQNYYKS</sequence>
<evidence type="ECO:0000313" key="3">
    <source>
        <dbReference type="EMBL" id="WPC75135.1"/>
    </source>
</evidence>
<keyword evidence="4" id="KW-1185">Reference proteome</keyword>
<evidence type="ECO:0000256" key="1">
    <source>
        <dbReference type="SAM" id="Coils"/>
    </source>
</evidence>
<proteinExistence type="predicted"/>
<evidence type="ECO:0000256" key="2">
    <source>
        <dbReference type="SAM" id="SignalP"/>
    </source>
</evidence>
<protein>
    <recommendedName>
        <fullName evidence="5">Chromosome segregation ATPase</fullName>
    </recommendedName>
</protein>
<evidence type="ECO:0000313" key="4">
    <source>
        <dbReference type="Proteomes" id="UP001304071"/>
    </source>
</evidence>
<organism evidence="3 4">
    <name type="scientific">Vibrio porteresiae DSM 19223</name>
    <dbReference type="NCBI Taxonomy" id="1123496"/>
    <lineage>
        <taxon>Bacteria</taxon>
        <taxon>Pseudomonadati</taxon>
        <taxon>Pseudomonadota</taxon>
        <taxon>Gammaproteobacteria</taxon>
        <taxon>Vibrionales</taxon>
        <taxon>Vibrionaceae</taxon>
        <taxon>Vibrio</taxon>
    </lineage>
</organism>
<feature type="chain" id="PRO_5045348452" description="Chromosome segregation ATPase" evidence="2">
    <location>
        <begin position="23"/>
        <end position="589"/>
    </location>
</feature>
<keyword evidence="1" id="KW-0175">Coiled coil</keyword>
<accession>A0ABZ0QH44</accession>
<dbReference type="EMBL" id="CP138203">
    <property type="protein sequence ID" value="WPC75135.1"/>
    <property type="molecule type" value="Genomic_DNA"/>
</dbReference>
<evidence type="ECO:0008006" key="5">
    <source>
        <dbReference type="Google" id="ProtNLM"/>
    </source>
</evidence>